<sequence>MLSDNRHQNGTVCKRYGFNTAIGNRLASDALPDPAAIRSVECEDRMHTLNETAPLEGIGTPQKDPLSCPRISFSAMEIMRGVSVCRGDF</sequence>
<keyword evidence="2" id="KW-1185">Reference proteome</keyword>
<organism evidence="1 2">
    <name type="scientific">Caerostris darwini</name>
    <dbReference type="NCBI Taxonomy" id="1538125"/>
    <lineage>
        <taxon>Eukaryota</taxon>
        <taxon>Metazoa</taxon>
        <taxon>Ecdysozoa</taxon>
        <taxon>Arthropoda</taxon>
        <taxon>Chelicerata</taxon>
        <taxon>Arachnida</taxon>
        <taxon>Araneae</taxon>
        <taxon>Araneomorphae</taxon>
        <taxon>Entelegynae</taxon>
        <taxon>Araneoidea</taxon>
        <taxon>Araneidae</taxon>
        <taxon>Caerostris</taxon>
    </lineage>
</organism>
<reference evidence="1 2" key="1">
    <citation type="submission" date="2021-06" db="EMBL/GenBank/DDBJ databases">
        <title>Caerostris darwini draft genome.</title>
        <authorList>
            <person name="Kono N."/>
            <person name="Arakawa K."/>
        </authorList>
    </citation>
    <scope>NUCLEOTIDE SEQUENCE [LARGE SCALE GENOMIC DNA]</scope>
</reference>
<dbReference type="Proteomes" id="UP001054837">
    <property type="component" value="Unassembled WGS sequence"/>
</dbReference>
<gene>
    <name evidence="1" type="ORF">CDAR_448651</name>
</gene>
<accession>A0AAV4QQY4</accession>
<dbReference type="AlphaFoldDB" id="A0AAV4QQY4"/>
<protein>
    <submittedName>
        <fullName evidence="1">Uncharacterized protein</fullName>
    </submittedName>
</protein>
<dbReference type="EMBL" id="BPLQ01004695">
    <property type="protein sequence ID" value="GIY09993.1"/>
    <property type="molecule type" value="Genomic_DNA"/>
</dbReference>
<evidence type="ECO:0000313" key="1">
    <source>
        <dbReference type="EMBL" id="GIY09993.1"/>
    </source>
</evidence>
<name>A0AAV4QQY4_9ARAC</name>
<comment type="caution">
    <text evidence="1">The sequence shown here is derived from an EMBL/GenBank/DDBJ whole genome shotgun (WGS) entry which is preliminary data.</text>
</comment>
<proteinExistence type="predicted"/>
<evidence type="ECO:0000313" key="2">
    <source>
        <dbReference type="Proteomes" id="UP001054837"/>
    </source>
</evidence>